<accession>A0A7X0TSU2</accession>
<evidence type="ECO:0000313" key="3">
    <source>
        <dbReference type="Proteomes" id="UP000537141"/>
    </source>
</evidence>
<dbReference type="EMBL" id="JACHHU010000005">
    <property type="protein sequence ID" value="MBB6542491.1"/>
    <property type="molecule type" value="Genomic_DNA"/>
</dbReference>
<feature type="coiled-coil region" evidence="1">
    <location>
        <begin position="208"/>
        <end position="235"/>
    </location>
</feature>
<proteinExistence type="predicted"/>
<keyword evidence="3" id="KW-1185">Reference proteome</keyword>
<evidence type="ECO:0000256" key="1">
    <source>
        <dbReference type="SAM" id="Coils"/>
    </source>
</evidence>
<dbReference type="Gene3D" id="3.30.310.170">
    <property type="entry name" value="Outer membrane protein assembly factor BamC"/>
    <property type="match status" value="1"/>
</dbReference>
<dbReference type="PROSITE" id="PS51257">
    <property type="entry name" value="PROKAR_LIPOPROTEIN"/>
    <property type="match status" value="1"/>
</dbReference>
<dbReference type="AlphaFoldDB" id="A0A7X0TSU2"/>
<name>A0A7X0TSU2_9GAMM</name>
<gene>
    <name evidence="2" type="ORF">HNQ55_000980</name>
</gene>
<dbReference type="Proteomes" id="UP000537141">
    <property type="component" value="Unassembled WGS sequence"/>
</dbReference>
<comment type="caution">
    <text evidence="2">The sequence shown here is derived from an EMBL/GenBank/DDBJ whole genome shotgun (WGS) entry which is preliminary data.</text>
</comment>
<dbReference type="InterPro" id="IPR042268">
    <property type="entry name" value="BamC_C"/>
</dbReference>
<dbReference type="Gene3D" id="3.30.530.50">
    <property type="match status" value="1"/>
</dbReference>
<dbReference type="RefSeq" id="WP_184423193.1">
    <property type="nucleotide sequence ID" value="NZ_AP027362.1"/>
</dbReference>
<evidence type="ECO:0000313" key="2">
    <source>
        <dbReference type="EMBL" id="MBB6542491.1"/>
    </source>
</evidence>
<keyword evidence="1" id="KW-0175">Coiled coil</keyword>
<sequence length="360" mass="40600">MNRNIISLSLICLAVTGCSTVSKKSAMGDFDYASKEEAPALVIPANLSEPQYKNEYQINNKINHNGPIGKQVDVRAPSLVLPVATASRVENSSGQAKIWFDKVLEDKDLQEFIYQAVVDELASEGVTLSELNADKLLYQSSWFVNDKETGWLFSSIEETVRMKFNYQFETKPHGRSVAIVVELTGFEKVNESGQTTEIDLIDKERVEMKMLNEIVAQVDLKYRQLQRDNQLLKANQQLVSLGQNSKGEAAYIVEMENDMLWSNMPILFSKYGFTVNDLNESKQTYFVTYTKPETTIWDSLWGNTAPSVDLANGRYQFNLEAIENSTAVTILDDKAQALSKDKLDSMFDVMNLALSFRDSL</sequence>
<reference evidence="2 3" key="1">
    <citation type="submission" date="2020-08" db="EMBL/GenBank/DDBJ databases">
        <title>Genomic Encyclopedia of Type Strains, Phase IV (KMG-IV): sequencing the most valuable type-strain genomes for metagenomic binning, comparative biology and taxonomic classification.</title>
        <authorList>
            <person name="Goeker M."/>
        </authorList>
    </citation>
    <scope>NUCLEOTIDE SEQUENCE [LARGE SCALE GENOMIC DNA]</scope>
    <source>
        <strain evidence="2 3">DSM 26287</strain>
    </source>
</reference>
<dbReference type="Pfam" id="PF06804">
    <property type="entry name" value="Lipoprotein_18"/>
    <property type="match status" value="1"/>
</dbReference>
<organism evidence="2 3">
    <name type="scientific">Thalassotalea piscium</name>
    <dbReference type="NCBI Taxonomy" id="1230533"/>
    <lineage>
        <taxon>Bacteria</taxon>
        <taxon>Pseudomonadati</taxon>
        <taxon>Pseudomonadota</taxon>
        <taxon>Gammaproteobacteria</taxon>
        <taxon>Alteromonadales</taxon>
        <taxon>Colwelliaceae</taxon>
        <taxon>Thalassotalea</taxon>
    </lineage>
</organism>
<dbReference type="InterPro" id="IPR010653">
    <property type="entry name" value="NlpB/DapX"/>
</dbReference>
<protein>
    <submittedName>
        <fullName evidence="2">Outer membrane protein assembly factor BamC</fullName>
    </submittedName>
</protein>